<evidence type="ECO:0000256" key="7">
    <source>
        <dbReference type="ARBA" id="ARBA00022842"/>
    </source>
</evidence>
<dbReference type="GO" id="GO:0005829">
    <property type="term" value="C:cytosol"/>
    <property type="evidence" value="ECO:0007669"/>
    <property type="project" value="TreeGrafter"/>
</dbReference>
<evidence type="ECO:0000313" key="16">
    <source>
        <dbReference type="Proteomes" id="UP000537130"/>
    </source>
</evidence>
<dbReference type="GO" id="GO:0046872">
    <property type="term" value="F:metal ion binding"/>
    <property type="evidence" value="ECO:0007669"/>
    <property type="project" value="UniProtKB-KW"/>
</dbReference>
<dbReference type="Pfam" id="PF00293">
    <property type="entry name" value="NUDIX"/>
    <property type="match status" value="1"/>
</dbReference>
<dbReference type="InterPro" id="IPR020084">
    <property type="entry name" value="NUDIX_hydrolase_CS"/>
</dbReference>
<accession>A0A7W4W6E7</accession>
<protein>
    <recommendedName>
        <fullName evidence="4">ADP-ribose pyrophosphatase</fullName>
        <ecNumber evidence="3">3.6.1.13</ecNumber>
    </recommendedName>
    <alternativeName>
        <fullName evidence="9">ADP-ribose diphosphatase</fullName>
    </alternativeName>
    <alternativeName>
        <fullName evidence="11">ADP-ribose phosphohydrolase</fullName>
    </alternativeName>
    <alternativeName>
        <fullName evidence="10">Adenosine diphosphoribose pyrophosphatase</fullName>
    </alternativeName>
</protein>
<evidence type="ECO:0000259" key="14">
    <source>
        <dbReference type="PROSITE" id="PS51462"/>
    </source>
</evidence>
<dbReference type="InterPro" id="IPR015797">
    <property type="entry name" value="NUDIX_hydrolase-like_dom_sf"/>
</dbReference>
<evidence type="ECO:0000256" key="8">
    <source>
        <dbReference type="ARBA" id="ARBA00025164"/>
    </source>
</evidence>
<dbReference type="EC" id="3.6.1.13" evidence="3"/>
<evidence type="ECO:0000256" key="3">
    <source>
        <dbReference type="ARBA" id="ARBA00012453"/>
    </source>
</evidence>
<evidence type="ECO:0000256" key="11">
    <source>
        <dbReference type="ARBA" id="ARBA00033056"/>
    </source>
</evidence>
<comment type="similarity">
    <text evidence="2">Belongs to the Nudix hydrolase family. NudF subfamily.</text>
</comment>
<evidence type="ECO:0000256" key="9">
    <source>
        <dbReference type="ARBA" id="ARBA00030162"/>
    </source>
</evidence>
<feature type="binding site" evidence="13">
    <location>
        <position position="104"/>
    </location>
    <ligand>
        <name>Mg(2+)</name>
        <dbReference type="ChEBI" id="CHEBI:18420"/>
        <label>2</label>
    </ligand>
</feature>
<keyword evidence="6 15" id="KW-0378">Hydrolase</keyword>
<keyword evidence="7 13" id="KW-0460">Magnesium</keyword>
<evidence type="ECO:0000256" key="1">
    <source>
        <dbReference type="ARBA" id="ARBA00001946"/>
    </source>
</evidence>
<name>A0A7W4W6E7_9GAMM</name>
<sequence>MSFSRDDFTVESEKRLWKGFFEVVDVSLRHRLFNGGWTGEVRRVVARRREAVGVLIYDPALDALAVAEQFRIGALNRQPSPWLMELIAGLMEPGESPEDVAYRESIEEAGAKLTALEKVASYYSSPGGSDEYFHLYCGCADLSQSAGVHGLAEENEDIRLHVLPVNEVLAMMDDGRIDNAHSLVALNWFARHHARLRDLWS</sequence>
<dbReference type="PANTHER" id="PTHR11839">
    <property type="entry name" value="UDP/ADP-SUGAR PYROPHOSPHATASE"/>
    <property type="match status" value="1"/>
</dbReference>
<feature type="binding site" evidence="13">
    <location>
        <position position="88"/>
    </location>
    <ligand>
        <name>Mg(2+)</name>
        <dbReference type="ChEBI" id="CHEBI:18420"/>
        <label>1</label>
    </ligand>
</feature>
<dbReference type="InterPro" id="IPR004385">
    <property type="entry name" value="NDP_pyrophosphatase"/>
</dbReference>
<evidence type="ECO:0000313" key="15">
    <source>
        <dbReference type="EMBL" id="MBB3047744.1"/>
    </source>
</evidence>
<dbReference type="PROSITE" id="PS00893">
    <property type="entry name" value="NUDIX_BOX"/>
    <property type="match status" value="1"/>
</dbReference>
<evidence type="ECO:0000256" key="4">
    <source>
        <dbReference type="ARBA" id="ARBA00013297"/>
    </source>
</evidence>
<dbReference type="GO" id="GO:0006753">
    <property type="term" value="P:nucleoside phosphate metabolic process"/>
    <property type="evidence" value="ECO:0007669"/>
    <property type="project" value="TreeGrafter"/>
</dbReference>
<dbReference type="InterPro" id="IPR000086">
    <property type="entry name" value="NUDIX_hydrolase_dom"/>
</dbReference>
<dbReference type="PANTHER" id="PTHR11839:SF5">
    <property type="entry name" value="ADP-RIBOSE PYROPHOSPHATASE"/>
    <property type="match status" value="1"/>
</dbReference>
<reference evidence="15 16" key="1">
    <citation type="submission" date="2020-08" db="EMBL/GenBank/DDBJ databases">
        <title>Genomic Encyclopedia of Type Strains, Phase III (KMG-III): the genomes of soil and plant-associated and newly described type strains.</title>
        <authorList>
            <person name="Whitman W."/>
        </authorList>
    </citation>
    <scope>NUCLEOTIDE SEQUENCE [LARGE SCALE GENOMIC DNA]</scope>
    <source>
        <strain evidence="15 16">CECT 8654</strain>
    </source>
</reference>
<dbReference type="GO" id="GO:0019693">
    <property type="term" value="P:ribose phosphate metabolic process"/>
    <property type="evidence" value="ECO:0007669"/>
    <property type="project" value="TreeGrafter"/>
</dbReference>
<evidence type="ECO:0000256" key="5">
    <source>
        <dbReference type="ARBA" id="ARBA00022723"/>
    </source>
</evidence>
<dbReference type="GO" id="GO:0047631">
    <property type="term" value="F:ADP-ribose diphosphatase activity"/>
    <property type="evidence" value="ECO:0007669"/>
    <property type="project" value="UniProtKB-EC"/>
</dbReference>
<evidence type="ECO:0000256" key="12">
    <source>
        <dbReference type="ARBA" id="ARBA00049546"/>
    </source>
</evidence>
<dbReference type="GO" id="GO:0019144">
    <property type="term" value="F:ADP-sugar diphosphatase activity"/>
    <property type="evidence" value="ECO:0007669"/>
    <property type="project" value="TreeGrafter"/>
</dbReference>
<dbReference type="Gene3D" id="3.90.79.10">
    <property type="entry name" value="Nucleoside Triphosphate Pyrophosphohydrolase"/>
    <property type="match status" value="1"/>
</dbReference>
<dbReference type="CDD" id="cd24155">
    <property type="entry name" value="NUDIX_ADPRase"/>
    <property type="match status" value="1"/>
</dbReference>
<dbReference type="EMBL" id="JACHWY010000002">
    <property type="protein sequence ID" value="MBB3047744.1"/>
    <property type="molecule type" value="Genomic_DNA"/>
</dbReference>
<comment type="caution">
    <text evidence="15">The sequence shown here is derived from an EMBL/GenBank/DDBJ whole genome shotgun (WGS) entry which is preliminary data.</text>
</comment>
<comment type="catalytic activity">
    <reaction evidence="12">
        <text>ADP-D-ribose + H2O = D-ribose 5-phosphate + AMP + 2 H(+)</text>
        <dbReference type="Rhea" id="RHEA:10412"/>
        <dbReference type="ChEBI" id="CHEBI:15377"/>
        <dbReference type="ChEBI" id="CHEBI:15378"/>
        <dbReference type="ChEBI" id="CHEBI:57967"/>
        <dbReference type="ChEBI" id="CHEBI:78346"/>
        <dbReference type="ChEBI" id="CHEBI:456215"/>
        <dbReference type="EC" id="3.6.1.13"/>
    </reaction>
</comment>
<keyword evidence="5 13" id="KW-0479">Metal-binding</keyword>
<proteinExistence type="inferred from homology"/>
<dbReference type="AlphaFoldDB" id="A0A7W4W6E7"/>
<organism evidence="15 16">
    <name type="scientific">Litorivivens lipolytica</name>
    <dbReference type="NCBI Taxonomy" id="1524264"/>
    <lineage>
        <taxon>Bacteria</taxon>
        <taxon>Pseudomonadati</taxon>
        <taxon>Pseudomonadota</taxon>
        <taxon>Gammaproteobacteria</taxon>
        <taxon>Litorivivens</taxon>
    </lineage>
</organism>
<feature type="binding site" evidence="13">
    <location>
        <position position="156"/>
    </location>
    <ligand>
        <name>Mg(2+)</name>
        <dbReference type="ChEBI" id="CHEBI:18420"/>
        <label>1</label>
    </ligand>
</feature>
<keyword evidence="16" id="KW-1185">Reference proteome</keyword>
<feature type="domain" description="Nudix hydrolase" evidence="14">
    <location>
        <begin position="47"/>
        <end position="185"/>
    </location>
</feature>
<evidence type="ECO:0000256" key="2">
    <source>
        <dbReference type="ARBA" id="ARBA00007482"/>
    </source>
</evidence>
<dbReference type="SUPFAM" id="SSF55811">
    <property type="entry name" value="Nudix"/>
    <property type="match status" value="1"/>
</dbReference>
<comment type="cofactor">
    <cofactor evidence="1 13">
        <name>Mg(2+)</name>
        <dbReference type="ChEBI" id="CHEBI:18420"/>
    </cofactor>
</comment>
<dbReference type="RefSeq" id="WP_183410504.1">
    <property type="nucleotide sequence ID" value="NZ_JACHWY010000002.1"/>
</dbReference>
<dbReference type="PROSITE" id="PS51462">
    <property type="entry name" value="NUDIX"/>
    <property type="match status" value="1"/>
</dbReference>
<dbReference type="Proteomes" id="UP000537130">
    <property type="component" value="Unassembled WGS sequence"/>
</dbReference>
<evidence type="ECO:0000256" key="6">
    <source>
        <dbReference type="ARBA" id="ARBA00022801"/>
    </source>
</evidence>
<evidence type="ECO:0000256" key="10">
    <source>
        <dbReference type="ARBA" id="ARBA00030308"/>
    </source>
</evidence>
<evidence type="ECO:0000256" key="13">
    <source>
        <dbReference type="PIRSR" id="PIRSR604385-2"/>
    </source>
</evidence>
<gene>
    <name evidence="15" type="ORF">FHR99_002010</name>
</gene>
<feature type="binding site" evidence="13">
    <location>
        <position position="108"/>
    </location>
    <ligand>
        <name>Mg(2+)</name>
        <dbReference type="ChEBI" id="CHEBI:18420"/>
        <label>1</label>
    </ligand>
</feature>
<comment type="function">
    <text evidence="8">Acts on ADP-mannose and ADP-glucose as well as ADP-ribose. Prevents glycogen biosynthesis. The reaction catalyzed by this enzyme is a limiting step of the gluconeogenic process.</text>
</comment>
<dbReference type="NCBIfam" id="TIGR00052">
    <property type="entry name" value="nudix-type nucleoside diphosphatase, YffH/AdpP family"/>
    <property type="match status" value="1"/>
</dbReference>